<evidence type="ECO:0000313" key="4">
    <source>
        <dbReference type="EMBL" id="MBD7913425.1"/>
    </source>
</evidence>
<dbReference type="InterPro" id="IPR000415">
    <property type="entry name" value="Nitroreductase-like"/>
</dbReference>
<dbReference type="InterPro" id="IPR037079">
    <property type="entry name" value="AF2212/PG0164-like_sf"/>
</dbReference>
<dbReference type="EMBL" id="JACSRA010000049">
    <property type="protein sequence ID" value="MBD7913425.1"/>
    <property type="molecule type" value="Genomic_DNA"/>
</dbReference>
<reference evidence="4 5" key="1">
    <citation type="submission" date="2020-08" db="EMBL/GenBank/DDBJ databases">
        <title>A Genomic Blueprint of the Chicken Gut Microbiome.</title>
        <authorList>
            <person name="Gilroy R."/>
            <person name="Ravi A."/>
            <person name="Getino M."/>
            <person name="Pursley I."/>
            <person name="Horton D.L."/>
            <person name="Alikhan N.-F."/>
            <person name="Baker D."/>
            <person name="Gharbi K."/>
            <person name="Hall N."/>
            <person name="Watson M."/>
            <person name="Adriaenssens E.M."/>
            <person name="Foster-Nyarko E."/>
            <person name="Jarju S."/>
            <person name="Secka A."/>
            <person name="Antonio M."/>
            <person name="Oren A."/>
            <person name="Chaudhuri R."/>
            <person name="La Ragione R.M."/>
            <person name="Hildebrand F."/>
            <person name="Pallen M.J."/>
        </authorList>
    </citation>
    <scope>NUCLEOTIDE SEQUENCE [LARGE SCALE GENOMIC DNA]</scope>
    <source>
        <strain evidence="4 5">Sa3CVN1</strain>
    </source>
</reference>
<dbReference type="InterPro" id="IPR029479">
    <property type="entry name" value="Nitroreductase"/>
</dbReference>
<sequence length="276" mass="31141">MSGDYMISYEAEMIKDGRSVYIIIPFNAKEVFNKPKGTIYVKGTINNIPYRNKLISKGNNVQILIINKKLQDLLGYCGTIMKVELMITEDNIISDVLDTQDFIENCKLDVISAISTRKSIRKYTEQTITDKELNTILNAGFCAPSAKNKRPWNFIVVKNKDQLMELSKININGKMLQNANCCIIVCGDKILQGTKELLIADCSASTQNMLLASHGLGIGAVWCGVIQNSDWRKQIVKQFKLPESIIPISVISLGYPKEIRKSESRFDLSKIHNEIW</sequence>
<evidence type="ECO:0000256" key="2">
    <source>
        <dbReference type="ARBA" id="ARBA00023002"/>
    </source>
</evidence>
<organism evidence="4 5">
    <name type="scientific">Clostridium cibarium</name>
    <dbReference type="NCBI Taxonomy" id="2762247"/>
    <lineage>
        <taxon>Bacteria</taxon>
        <taxon>Bacillati</taxon>
        <taxon>Bacillota</taxon>
        <taxon>Clostridia</taxon>
        <taxon>Eubacteriales</taxon>
        <taxon>Clostridiaceae</taxon>
        <taxon>Clostridium</taxon>
    </lineage>
</organism>
<dbReference type="InterPro" id="IPR015018">
    <property type="entry name" value="DUF1905"/>
</dbReference>
<dbReference type="SUPFAM" id="SSF55469">
    <property type="entry name" value="FMN-dependent nitroreductase-like"/>
    <property type="match status" value="1"/>
</dbReference>
<feature type="domain" description="Nitroreductase" evidence="3">
    <location>
        <begin position="173"/>
        <end position="255"/>
    </location>
</feature>
<evidence type="ECO:0000259" key="3">
    <source>
        <dbReference type="Pfam" id="PF00881"/>
    </source>
</evidence>
<comment type="caution">
    <text evidence="4">The sequence shown here is derived from an EMBL/GenBank/DDBJ whole genome shotgun (WGS) entry which is preliminary data.</text>
</comment>
<dbReference type="Gene3D" id="3.40.109.10">
    <property type="entry name" value="NADH Oxidase"/>
    <property type="match status" value="1"/>
</dbReference>
<dbReference type="PANTHER" id="PTHR43673:SF10">
    <property type="entry name" value="NADH DEHYDROGENASE_NAD(P)H NITROREDUCTASE XCC3605-RELATED"/>
    <property type="match status" value="1"/>
</dbReference>
<dbReference type="Proteomes" id="UP000627781">
    <property type="component" value="Unassembled WGS sequence"/>
</dbReference>
<feature type="domain" description="Nitroreductase" evidence="3">
    <location>
        <begin position="114"/>
        <end position="168"/>
    </location>
</feature>
<evidence type="ECO:0000313" key="5">
    <source>
        <dbReference type="Proteomes" id="UP000627781"/>
    </source>
</evidence>
<dbReference type="Pfam" id="PF08922">
    <property type="entry name" value="DUF1905"/>
    <property type="match status" value="1"/>
</dbReference>
<dbReference type="CDD" id="cd02150">
    <property type="entry name" value="nitroreductase"/>
    <property type="match status" value="1"/>
</dbReference>
<evidence type="ECO:0000256" key="1">
    <source>
        <dbReference type="ARBA" id="ARBA00007118"/>
    </source>
</evidence>
<comment type="similarity">
    <text evidence="1">Belongs to the nitroreductase family.</text>
</comment>
<keyword evidence="2" id="KW-0560">Oxidoreductase</keyword>
<dbReference type="PANTHER" id="PTHR43673">
    <property type="entry name" value="NAD(P)H NITROREDUCTASE YDGI-RELATED"/>
    <property type="match status" value="1"/>
</dbReference>
<accession>A0ABR8PZ32</accession>
<keyword evidence="5" id="KW-1185">Reference proteome</keyword>
<protein>
    <submittedName>
        <fullName evidence="4">Nitroreductase family protein</fullName>
    </submittedName>
</protein>
<dbReference type="Gene3D" id="2.40.30.100">
    <property type="entry name" value="AF2212/PG0164-like"/>
    <property type="match status" value="1"/>
</dbReference>
<dbReference type="SUPFAM" id="SSF141694">
    <property type="entry name" value="AF2212/PG0164-like"/>
    <property type="match status" value="1"/>
</dbReference>
<proteinExistence type="inferred from homology"/>
<dbReference type="Pfam" id="PF00881">
    <property type="entry name" value="Nitroreductase"/>
    <property type="match status" value="2"/>
</dbReference>
<gene>
    <name evidence="4" type="ORF">H9661_18900</name>
</gene>
<name>A0ABR8PZ32_9CLOT</name>